<dbReference type="OrthoDB" id="128799at2"/>
<dbReference type="AlphaFoldDB" id="A0A1Q2CDX9"/>
<dbReference type="RefSeq" id="WP_077341278.1">
    <property type="nucleotide sequence ID" value="NZ_CP019605.1"/>
</dbReference>
<dbReference type="InterPro" id="IPR050585">
    <property type="entry name" value="Xaa-Pro_dipeptidyl-ppase/CocE"/>
</dbReference>
<dbReference type="PANTHER" id="PTHR43056">
    <property type="entry name" value="PEPTIDASE S9 PROLYL OLIGOPEPTIDASE"/>
    <property type="match status" value="1"/>
</dbReference>
<dbReference type="InterPro" id="IPR029058">
    <property type="entry name" value="AB_hydrolase_fold"/>
</dbReference>
<proteinExistence type="predicted"/>
<dbReference type="GO" id="GO:0008236">
    <property type="term" value="F:serine-type peptidase activity"/>
    <property type="evidence" value="ECO:0007669"/>
    <property type="project" value="InterPro"/>
</dbReference>
<dbReference type="SUPFAM" id="SSF53474">
    <property type="entry name" value="alpha/beta-Hydrolases"/>
    <property type="match status" value="1"/>
</dbReference>
<dbReference type="PANTHER" id="PTHR43056:SF5">
    <property type="entry name" value="PEPTIDASE S9 PROLYL OLIGOPEPTIDASE CATALYTIC DOMAIN-CONTAINING PROTEIN"/>
    <property type="match status" value="1"/>
</dbReference>
<gene>
    <name evidence="2" type="ORF">RPIT_05185</name>
</gene>
<dbReference type="GO" id="GO:0006508">
    <property type="term" value="P:proteolysis"/>
    <property type="evidence" value="ECO:0007669"/>
    <property type="project" value="InterPro"/>
</dbReference>
<feature type="domain" description="Peptidase S9 prolyl oligopeptidase catalytic" evidence="1">
    <location>
        <begin position="385"/>
        <end position="591"/>
    </location>
</feature>
<evidence type="ECO:0000313" key="3">
    <source>
        <dbReference type="Proteomes" id="UP000188324"/>
    </source>
</evidence>
<accession>A0A1Q2CDX9</accession>
<evidence type="ECO:0000313" key="2">
    <source>
        <dbReference type="EMBL" id="AQP44280.1"/>
    </source>
</evidence>
<dbReference type="Gene3D" id="3.40.50.1820">
    <property type="entry name" value="alpha/beta hydrolase"/>
    <property type="match status" value="1"/>
</dbReference>
<dbReference type="Pfam" id="PF00326">
    <property type="entry name" value="Peptidase_S9"/>
    <property type="match status" value="1"/>
</dbReference>
<protein>
    <recommendedName>
        <fullName evidence="1">Peptidase S9 prolyl oligopeptidase catalytic domain-containing protein</fullName>
    </recommendedName>
</protein>
<name>A0A1Q2CDX9_9ACTN</name>
<dbReference type="InterPro" id="IPR001375">
    <property type="entry name" value="Peptidase_S9_cat"/>
</dbReference>
<reference evidence="2 3" key="1">
    <citation type="journal article" date="2016" name="Int. J. Syst. Evol. Microbiol.">
        <title>Tessaracoccus flavus sp. nov., isolated from the drainage system of a lindane-producing factory.</title>
        <authorList>
            <person name="Kumari R."/>
            <person name="Singh P."/>
            <person name="Schumann P."/>
            <person name="Lal R."/>
        </authorList>
    </citation>
    <scope>NUCLEOTIDE SEQUENCE [LARGE SCALE GENOMIC DNA]</scope>
    <source>
        <strain evidence="2 3">RP1T</strain>
    </source>
</reference>
<dbReference type="SUPFAM" id="SSF69304">
    <property type="entry name" value="Tricorn protease N-terminal domain"/>
    <property type="match status" value="1"/>
</dbReference>
<dbReference type="KEGG" id="tfl:RPIT_05185"/>
<dbReference type="EMBL" id="CP019605">
    <property type="protein sequence ID" value="AQP44280.1"/>
    <property type="molecule type" value="Genomic_DNA"/>
</dbReference>
<evidence type="ECO:0000259" key="1">
    <source>
        <dbReference type="Pfam" id="PF00326"/>
    </source>
</evidence>
<dbReference type="Proteomes" id="UP000188324">
    <property type="component" value="Chromosome"/>
</dbReference>
<organism evidence="2 3">
    <name type="scientific">Tessaracoccus flavus</name>
    <dbReference type="NCBI Taxonomy" id="1610493"/>
    <lineage>
        <taxon>Bacteria</taxon>
        <taxon>Bacillati</taxon>
        <taxon>Actinomycetota</taxon>
        <taxon>Actinomycetes</taxon>
        <taxon>Propionibacteriales</taxon>
        <taxon>Propionibacteriaceae</taxon>
        <taxon>Tessaracoccus</taxon>
    </lineage>
</organism>
<keyword evidence="3" id="KW-1185">Reference proteome</keyword>
<sequence length="606" mass="65365">MRQPLSLDSVLHYPDAISQVQVTGQGVFWLATIAAEDGRSTVRRWADGVVTDLTPEASVRSRAMEYGGGAYSVGDTHVAYVDDRTRRVWLIEDGQPRPVTPEQQRFVYGGLHLAGGRLLAVREDHEADPEPRTEVVELSLTGPNEDGGRVVATGADFYAGIASAGAQVAWYQWRHPDMSWDTAEVWVASLDDPTDARAVAASRGVSAQFPLWLEDGRLAHVADDNGFWNWRIDGGARWEVGHDCSGPTWVLNPAVACAVGSDELASVEYADGRGRLAVWNHCTGAVRHPLPGTTDIDSIATDGETIYAVAEFADRPPSLVAIRRDGQVEIIDGARDAVASAVTPEAVWADGPAGPVHSWLYLPDAAAPPLIVLTHGGPTAMTTASYDPQIQFWVSRGFAVIDVNYSGSTGFGRAYRDRLRGQWGVLDVADAEAAVRAVSDRIDPRRVAITGGSAGGFTTLKSLVSSDVYAAGISRYGIGYLPTLATDTHKAESRYLDGLVAPWPEGRDVYEARSPINHLESLSTPMLILQGLDDKVVPPNQAEQMAQAVRQAGLPVALVMFDGEGHGFRTMAARRQSLESQVSFLEQVFGMPHSPDVPRLEIENLG</sequence>